<dbReference type="InterPro" id="IPR016117">
    <property type="entry name" value="ArgJ-like_dom_sf"/>
</dbReference>
<proteinExistence type="inferred from homology"/>
<protein>
    <recommendedName>
        <fullName evidence="3">Peptidase S58 DmpA</fullName>
    </recommendedName>
</protein>
<dbReference type="GO" id="GO:0004177">
    <property type="term" value="F:aminopeptidase activity"/>
    <property type="evidence" value="ECO:0007669"/>
    <property type="project" value="TreeGrafter"/>
</dbReference>
<evidence type="ECO:0000256" key="1">
    <source>
        <dbReference type="ARBA" id="ARBA00007068"/>
    </source>
</evidence>
<organism evidence="2">
    <name type="scientific">marine metagenome</name>
    <dbReference type="NCBI Taxonomy" id="408172"/>
    <lineage>
        <taxon>unclassified sequences</taxon>
        <taxon>metagenomes</taxon>
        <taxon>ecological metagenomes</taxon>
    </lineage>
</organism>
<dbReference type="InterPro" id="IPR005321">
    <property type="entry name" value="Peptidase_S58_DmpA"/>
</dbReference>
<dbReference type="CDD" id="cd02252">
    <property type="entry name" value="nylC_like"/>
    <property type="match status" value="1"/>
</dbReference>
<dbReference type="Gene3D" id="3.60.70.12">
    <property type="entry name" value="L-amino peptidase D-ALA esterase/amidase"/>
    <property type="match status" value="1"/>
</dbReference>
<reference evidence="2" key="1">
    <citation type="submission" date="2018-05" db="EMBL/GenBank/DDBJ databases">
        <authorList>
            <person name="Lanie J.A."/>
            <person name="Ng W.-L."/>
            <person name="Kazmierczak K.M."/>
            <person name="Andrzejewski T.M."/>
            <person name="Davidsen T.M."/>
            <person name="Wayne K.J."/>
            <person name="Tettelin H."/>
            <person name="Glass J.I."/>
            <person name="Rusch D."/>
            <person name="Podicherti R."/>
            <person name="Tsui H.-C.T."/>
            <person name="Winkler M.E."/>
        </authorList>
    </citation>
    <scope>NUCLEOTIDE SEQUENCE</scope>
</reference>
<dbReference type="PANTHER" id="PTHR36512">
    <property type="entry name" value="D-AMINOPEPTIDASE"/>
    <property type="match status" value="1"/>
</dbReference>
<accession>A0A381YEK5</accession>
<dbReference type="PANTHER" id="PTHR36512:SF3">
    <property type="entry name" value="BLR5678 PROTEIN"/>
    <property type="match status" value="1"/>
</dbReference>
<name>A0A381YEK5_9ZZZZ</name>
<sequence length="372" mass="38764">MKPGPKNCITDVSGIKVGHAQDMKLMSGTTVILPDTAAVAAVDCRGGAPGTRETDVLHSANLVEEVHAIVLSGGSAMGLDAASGASAWLKKKGRGFSVADGVSVPIVPAAILFDLLNGGDKSQIDEHTYFEFGKEAAAKASSECALGNIGAGTGAKAGTHKGGLGTASLINKKSGNSKDNGYTVGVLVAVNSFGSVTMPNRADFWAWPFERGNEFGGRGVPGFLEDSEHDKDLLKINELPLDFDFESPFRQAVISSSLDAPDDVTPDGSISLNTTLCVVATDAALTKAQAQRVAIMAQDGFARAIRPVHTPFDGDVVFVLSTGEIRLSSQPSIDIARLGMMAADCTARAIARGVYAADSLGKWHGYHDKFKV</sequence>
<evidence type="ECO:0000313" key="2">
    <source>
        <dbReference type="EMBL" id="SVA75011.1"/>
    </source>
</evidence>
<evidence type="ECO:0008006" key="3">
    <source>
        <dbReference type="Google" id="ProtNLM"/>
    </source>
</evidence>
<gene>
    <name evidence="2" type="ORF">METZ01_LOCUS127865</name>
</gene>
<dbReference type="AlphaFoldDB" id="A0A381YEK5"/>
<dbReference type="EMBL" id="UINC01017962">
    <property type="protein sequence ID" value="SVA75011.1"/>
    <property type="molecule type" value="Genomic_DNA"/>
</dbReference>
<dbReference type="Pfam" id="PF03576">
    <property type="entry name" value="Peptidase_S58"/>
    <property type="match status" value="1"/>
</dbReference>
<dbReference type="SUPFAM" id="SSF56266">
    <property type="entry name" value="DmpA/ArgJ-like"/>
    <property type="match status" value="1"/>
</dbReference>
<comment type="similarity">
    <text evidence="1">Belongs to the peptidase S58 family.</text>
</comment>